<dbReference type="EMBL" id="CP092362">
    <property type="protein sequence ID" value="ULN42216.1"/>
    <property type="molecule type" value="Genomic_DNA"/>
</dbReference>
<protein>
    <recommendedName>
        <fullName evidence="5">Cellulose synthase</fullName>
    </recommendedName>
</protein>
<name>A0ABY3TPG4_9MYCO</name>
<evidence type="ECO:0000313" key="3">
    <source>
        <dbReference type="EMBL" id="ULN42216.1"/>
    </source>
</evidence>
<organism evidence="3 4">
    <name type="scientific">Mycolicibacterium crocinum</name>
    <dbReference type="NCBI Taxonomy" id="388459"/>
    <lineage>
        <taxon>Bacteria</taxon>
        <taxon>Bacillati</taxon>
        <taxon>Actinomycetota</taxon>
        <taxon>Actinomycetes</taxon>
        <taxon>Mycobacteriales</taxon>
        <taxon>Mycobacteriaceae</taxon>
        <taxon>Mycolicibacterium</taxon>
    </lineage>
</organism>
<evidence type="ECO:0000256" key="1">
    <source>
        <dbReference type="SAM" id="Phobius"/>
    </source>
</evidence>
<keyword evidence="1" id="KW-1133">Transmembrane helix</keyword>
<accession>A0ABY3TPG4</accession>
<keyword evidence="1" id="KW-0812">Transmembrane</keyword>
<proteinExistence type="predicted"/>
<dbReference type="Proteomes" id="UP001055337">
    <property type="component" value="Chromosome"/>
</dbReference>
<feature type="chain" id="PRO_5047154095" description="Cellulose synthase" evidence="2">
    <location>
        <begin position="33"/>
        <end position="665"/>
    </location>
</feature>
<sequence length="665" mass="68430">MSFLSGVRASISAVLLVLPALLVGPSVGPAGAAPVGPGDAPDPASLTLPWAVLGVNPTMVLTANANAGVTLPIPAGLTATRVQGVIQAPLNISAGFLEVDDANGRFLTAVYLPPAGPDRISTPFDVDISSAARGPGTTLDLSFAFHPMSRADEVCATQQVTLDDMSTLFTGAEPPTTSVASFFPSVLQRFTVYAPADADTAEKQSVLTLVAALQRLYHPLPLTISVVNQPRGAQPPPAAPLTRSIVVESGTAGLSVENPGSPAAFLRIAGRGDSLTAQASLLVNQLQTLVQSPVARVDQAGSGPVLQGDTLTFGQLKMTGRTDALRTGSLTVGVDRASLGAGRVDGAQVHLLADYTPVAKDDAAAVMIRSKGVVVYRAPLDNSGRLDVTFDVPRQAIGQWLNLDFALTFTPSQVCNPLQANLTFQVDPRSTLTLRRGGQPLEGFGAVPSEFSPGFMVALDGGNPNQLAYAARIIAAIARMTPAQLTPQLVDLKTAADAQTGALIVASSAALKQTSLSPPVGGDGAAVDFNLPDQLRANITDGLGSIQAFADRPRNRSVVLVTTTASWTLVDPLFTYLDGLTGGWSQLSGDVLAAGVGGTPTTATIRQDGSTFEPPPPHKTSKVVLGGIGVGVVVAIAIVAATLWSGRRRNAAVAPPTHEPPTTPE</sequence>
<evidence type="ECO:0000313" key="4">
    <source>
        <dbReference type="Proteomes" id="UP001055337"/>
    </source>
</evidence>
<feature type="signal peptide" evidence="2">
    <location>
        <begin position="1"/>
        <end position="32"/>
    </location>
</feature>
<reference evidence="3" key="1">
    <citation type="submission" date="2022-08" db="EMBL/GenBank/DDBJ databases">
        <title>Whole genome sequencing of non-tuberculosis mycobacteria type-strains.</title>
        <authorList>
            <person name="Igarashi Y."/>
            <person name="Osugi A."/>
            <person name="Mitarai S."/>
        </authorList>
    </citation>
    <scope>NUCLEOTIDE SEQUENCE</scope>
    <source>
        <strain evidence="3">JCM 16369</strain>
    </source>
</reference>
<keyword evidence="4" id="KW-1185">Reference proteome</keyword>
<keyword evidence="2" id="KW-0732">Signal</keyword>
<gene>
    <name evidence="3" type="ORF">MI149_03540</name>
</gene>
<evidence type="ECO:0008006" key="5">
    <source>
        <dbReference type="Google" id="ProtNLM"/>
    </source>
</evidence>
<keyword evidence="1" id="KW-0472">Membrane</keyword>
<dbReference type="RefSeq" id="WP_240178672.1">
    <property type="nucleotide sequence ID" value="NZ_CP092362.2"/>
</dbReference>
<feature type="transmembrane region" description="Helical" evidence="1">
    <location>
        <begin position="623"/>
        <end position="644"/>
    </location>
</feature>
<evidence type="ECO:0000256" key="2">
    <source>
        <dbReference type="SAM" id="SignalP"/>
    </source>
</evidence>
<dbReference type="Gene3D" id="2.60.120.260">
    <property type="entry name" value="Galactose-binding domain-like"/>
    <property type="match status" value="1"/>
</dbReference>